<gene>
    <name evidence="3" type="ORF">AA0114_g2810</name>
</gene>
<proteinExistence type="predicted"/>
<protein>
    <recommendedName>
        <fullName evidence="2">2EXR domain-containing protein</fullName>
    </recommendedName>
</protein>
<dbReference type="Pfam" id="PF20150">
    <property type="entry name" value="2EXR"/>
    <property type="match status" value="1"/>
</dbReference>
<dbReference type="PANTHER" id="PTHR38790:SF4">
    <property type="entry name" value="2EXR DOMAIN-CONTAINING PROTEIN"/>
    <property type="match status" value="1"/>
</dbReference>
<accession>A0A4Q4MR66</accession>
<evidence type="ECO:0000313" key="4">
    <source>
        <dbReference type="Proteomes" id="UP000292402"/>
    </source>
</evidence>
<name>A0A4Q4MR66_9PLEO</name>
<evidence type="ECO:0000259" key="2">
    <source>
        <dbReference type="Pfam" id="PF20150"/>
    </source>
</evidence>
<dbReference type="Proteomes" id="UP000292402">
    <property type="component" value="Unassembled WGS sequence"/>
</dbReference>
<organism evidence="3 4">
    <name type="scientific">Alternaria tenuissima</name>
    <dbReference type="NCBI Taxonomy" id="119927"/>
    <lineage>
        <taxon>Eukaryota</taxon>
        <taxon>Fungi</taxon>
        <taxon>Dikarya</taxon>
        <taxon>Ascomycota</taxon>
        <taxon>Pezizomycotina</taxon>
        <taxon>Dothideomycetes</taxon>
        <taxon>Pleosporomycetidae</taxon>
        <taxon>Pleosporales</taxon>
        <taxon>Pleosporineae</taxon>
        <taxon>Pleosporaceae</taxon>
        <taxon>Alternaria</taxon>
        <taxon>Alternaria sect. Alternaria</taxon>
        <taxon>Alternaria alternata complex</taxon>
    </lineage>
</organism>
<feature type="domain" description="2EXR" evidence="2">
    <location>
        <begin position="23"/>
        <end position="81"/>
    </location>
</feature>
<feature type="region of interest" description="Disordered" evidence="1">
    <location>
        <begin position="198"/>
        <end position="260"/>
    </location>
</feature>
<dbReference type="EMBL" id="PDXA01000007">
    <property type="protein sequence ID" value="RYN56710.1"/>
    <property type="molecule type" value="Genomic_DNA"/>
</dbReference>
<dbReference type="InterPro" id="IPR045518">
    <property type="entry name" value="2EXR"/>
</dbReference>
<comment type="caution">
    <text evidence="3">The sequence shown here is derived from an EMBL/GenBank/DDBJ whole genome shotgun (WGS) entry which is preliminary data.</text>
</comment>
<evidence type="ECO:0000313" key="3">
    <source>
        <dbReference type="EMBL" id="RYN56710.1"/>
    </source>
</evidence>
<dbReference type="PANTHER" id="PTHR38790">
    <property type="entry name" value="2EXR DOMAIN-CONTAINING PROTEIN-RELATED"/>
    <property type="match status" value="1"/>
</dbReference>
<dbReference type="AlphaFoldDB" id="A0A4Q4MR66"/>
<reference evidence="4" key="1">
    <citation type="journal article" date="2019" name="bioRxiv">
        <title>Genomics, evolutionary history and diagnostics of the Alternaria alternata species group including apple and Asian pear pathotypes.</title>
        <authorList>
            <person name="Armitage A.D."/>
            <person name="Cockerton H.M."/>
            <person name="Sreenivasaprasad S."/>
            <person name="Woodhall J.W."/>
            <person name="Lane C.R."/>
            <person name="Harrison R.J."/>
            <person name="Clarkson J.P."/>
        </authorList>
    </citation>
    <scope>NUCLEOTIDE SEQUENCE [LARGE SCALE GENOMIC DNA]</scope>
    <source>
        <strain evidence="4">FERA 1082</strain>
    </source>
</reference>
<evidence type="ECO:0000256" key="1">
    <source>
        <dbReference type="SAM" id="MobiDB-lite"/>
    </source>
</evidence>
<sequence length="260" mass="29398">MSTPNQHYLRISQRNAEESALLRLPPEIRNLIWSYAVHAETLVSVHLVSRRYPTEWPVQGMSRVCRQVHAETRLLAYTVNTFTLVNTAYLTAWLMMLLPEQKAAIQRIQVGDYQFSYDFLQLLPGLKSIVVECFCNKAVVDDCTDGKAIINHLEDILGNSGLKIQHLPMFLKMAFSAPAGDEDEFAALWPQIPPLEPVEAEATVPSKRPAKKEAAGAEPPKKKKDKKDKKEKEKEKKKKTATFVPVEFDNKGKQNIPPGF</sequence>